<comment type="cofactor">
    <cofactor evidence="8">
        <name>heme c</name>
        <dbReference type="ChEBI" id="CHEBI:61717"/>
    </cofactor>
    <text evidence="8">Binds 1 heme c group covalently per subunit.</text>
</comment>
<dbReference type="Proteomes" id="UP001319121">
    <property type="component" value="Chromosome"/>
</dbReference>
<keyword evidence="7 9" id="KW-0472">Membrane</keyword>
<evidence type="ECO:0000256" key="3">
    <source>
        <dbReference type="ARBA" id="ARBA00022692"/>
    </source>
</evidence>
<evidence type="ECO:0000313" key="13">
    <source>
        <dbReference type="Proteomes" id="UP001319121"/>
    </source>
</evidence>
<evidence type="ECO:0000256" key="5">
    <source>
        <dbReference type="ARBA" id="ARBA00022989"/>
    </source>
</evidence>
<dbReference type="InterPro" id="IPR002326">
    <property type="entry name" value="Cyt_c1"/>
</dbReference>
<evidence type="ECO:0000256" key="8">
    <source>
        <dbReference type="PIRSR" id="PIRSR602326-1"/>
    </source>
</evidence>
<dbReference type="PROSITE" id="PS51007">
    <property type="entry name" value="CYTC"/>
    <property type="match status" value="1"/>
</dbReference>
<dbReference type="GO" id="GO:0046872">
    <property type="term" value="F:metal ion binding"/>
    <property type="evidence" value="ECO:0007669"/>
    <property type="project" value="UniProtKB-KW"/>
</dbReference>
<dbReference type="AlphaFoldDB" id="A0AAN1VZ11"/>
<dbReference type="GO" id="GO:0020037">
    <property type="term" value="F:heme binding"/>
    <property type="evidence" value="ECO:0007669"/>
    <property type="project" value="InterPro"/>
</dbReference>
<dbReference type="PANTHER" id="PTHR10266:SF3">
    <property type="entry name" value="CYTOCHROME C1, HEME PROTEIN, MITOCHONDRIAL"/>
    <property type="match status" value="1"/>
</dbReference>
<evidence type="ECO:0000256" key="10">
    <source>
        <dbReference type="SAM" id="SignalP"/>
    </source>
</evidence>
<dbReference type="KEGG" id="fku:FGKAn22_05010"/>
<dbReference type="RefSeq" id="WP_212786421.1">
    <property type="nucleotide sequence ID" value="NZ_AP019536.1"/>
</dbReference>
<evidence type="ECO:0000256" key="1">
    <source>
        <dbReference type="ARBA" id="ARBA00004370"/>
    </source>
</evidence>
<name>A0AAN1VZ11_9PROT</name>
<keyword evidence="13" id="KW-1185">Reference proteome</keyword>
<evidence type="ECO:0000259" key="11">
    <source>
        <dbReference type="PROSITE" id="PS51007"/>
    </source>
</evidence>
<keyword evidence="2 8" id="KW-0349">Heme</keyword>
<sequence length="241" mass="27151">MNAIKKLWMLALLLPAMAIANPAEEHLDKAPVDLKDKVSLQRGAKLFTSYCLSCHSASYMRYNRLRDIGMTEEQIKKEIVLPEGVKLGSTMPAAMDKEAAKQVYGVAPPDLSVISRSRSPDWLYTYLRSFYVDSSRPSGWNNAIFPNVGMPHVLADMQGEQELRIEKYEGAEVKKVSLVKPGSMKPAEYDAAVADLVNYLVFMGEPAKLVRYDLGLIVLGFLFVLFVLVFALKREYWKDIH</sequence>
<evidence type="ECO:0000256" key="7">
    <source>
        <dbReference type="ARBA" id="ARBA00023136"/>
    </source>
</evidence>
<evidence type="ECO:0000313" key="12">
    <source>
        <dbReference type="EMBL" id="BBI98808.1"/>
    </source>
</evidence>
<dbReference type="SUPFAM" id="SSF46626">
    <property type="entry name" value="Cytochrome c"/>
    <property type="match status" value="1"/>
</dbReference>
<keyword evidence="6 8" id="KW-0408">Iron</keyword>
<feature type="signal peptide" evidence="10">
    <location>
        <begin position="1"/>
        <end position="20"/>
    </location>
</feature>
<dbReference type="Gene3D" id="1.10.760.10">
    <property type="entry name" value="Cytochrome c-like domain"/>
    <property type="match status" value="1"/>
</dbReference>
<reference evidence="12 13" key="1">
    <citation type="submission" date="2019-03" db="EMBL/GenBank/DDBJ databases">
        <title>Complete genome sequence of Ferrigenium kumadai strain An22, a microaerophilic iron-oxidizing bacterium isolated from a paddy field soil.</title>
        <authorList>
            <person name="Watanabe T."/>
            <person name="Asakawa S."/>
        </authorList>
    </citation>
    <scope>NUCLEOTIDE SEQUENCE [LARGE SCALE GENOMIC DNA]</scope>
    <source>
        <strain evidence="12 13">An22</strain>
    </source>
</reference>
<accession>A0AAN1VZ11</accession>
<keyword evidence="5 9" id="KW-1133">Transmembrane helix</keyword>
<feature type="transmembrane region" description="Helical" evidence="9">
    <location>
        <begin position="214"/>
        <end position="232"/>
    </location>
</feature>
<protein>
    <submittedName>
        <fullName evidence="12">Cytochrome c1</fullName>
    </submittedName>
</protein>
<dbReference type="GO" id="GO:0009055">
    <property type="term" value="F:electron transfer activity"/>
    <property type="evidence" value="ECO:0007669"/>
    <property type="project" value="InterPro"/>
</dbReference>
<evidence type="ECO:0000256" key="6">
    <source>
        <dbReference type="ARBA" id="ARBA00023004"/>
    </source>
</evidence>
<keyword evidence="4 8" id="KW-0479">Metal-binding</keyword>
<keyword evidence="3 9" id="KW-0812">Transmembrane</keyword>
<dbReference type="PANTHER" id="PTHR10266">
    <property type="entry name" value="CYTOCHROME C1"/>
    <property type="match status" value="1"/>
</dbReference>
<organism evidence="12 13">
    <name type="scientific">Ferrigenium kumadai</name>
    <dbReference type="NCBI Taxonomy" id="1682490"/>
    <lineage>
        <taxon>Bacteria</taxon>
        <taxon>Pseudomonadati</taxon>
        <taxon>Pseudomonadota</taxon>
        <taxon>Betaproteobacteria</taxon>
        <taxon>Nitrosomonadales</taxon>
        <taxon>Gallionellaceae</taxon>
        <taxon>Ferrigenium</taxon>
    </lineage>
</organism>
<evidence type="ECO:0000256" key="4">
    <source>
        <dbReference type="ARBA" id="ARBA00022723"/>
    </source>
</evidence>
<keyword evidence="10" id="KW-0732">Signal</keyword>
<dbReference type="InterPro" id="IPR036909">
    <property type="entry name" value="Cyt_c-like_dom_sf"/>
</dbReference>
<proteinExistence type="predicted"/>
<feature type="domain" description="Cytochrome c" evidence="11">
    <location>
        <begin position="38"/>
        <end position="204"/>
    </location>
</feature>
<feature type="chain" id="PRO_5042983625" evidence="10">
    <location>
        <begin position="21"/>
        <end position="241"/>
    </location>
</feature>
<feature type="binding site" description="covalent" evidence="8">
    <location>
        <position position="55"/>
    </location>
    <ligand>
        <name>heme c</name>
        <dbReference type="ChEBI" id="CHEBI:61717"/>
    </ligand>
</feature>
<evidence type="ECO:0000256" key="9">
    <source>
        <dbReference type="SAM" id="Phobius"/>
    </source>
</evidence>
<comment type="subcellular location">
    <subcellularLocation>
        <location evidence="1">Membrane</location>
    </subcellularLocation>
</comment>
<dbReference type="EMBL" id="AP019536">
    <property type="protein sequence ID" value="BBI98808.1"/>
    <property type="molecule type" value="Genomic_DNA"/>
</dbReference>
<feature type="binding site" description="covalent" evidence="8">
    <location>
        <position position="54"/>
    </location>
    <ligand>
        <name>heme c</name>
        <dbReference type="ChEBI" id="CHEBI:61717"/>
    </ligand>
</feature>
<feature type="binding site" description="covalent" evidence="8">
    <location>
        <position position="51"/>
    </location>
    <ligand>
        <name>heme c</name>
        <dbReference type="ChEBI" id="CHEBI:61717"/>
    </ligand>
</feature>
<dbReference type="InterPro" id="IPR009056">
    <property type="entry name" value="Cyt_c-like_dom"/>
</dbReference>
<evidence type="ECO:0000256" key="2">
    <source>
        <dbReference type="ARBA" id="ARBA00022617"/>
    </source>
</evidence>
<gene>
    <name evidence="12" type="primary">petC</name>
    <name evidence="12" type="ORF">FGKAn22_05010</name>
</gene>
<dbReference type="Pfam" id="PF02167">
    <property type="entry name" value="Cytochrom_C1"/>
    <property type="match status" value="1"/>
</dbReference>
<dbReference type="GO" id="GO:0016020">
    <property type="term" value="C:membrane"/>
    <property type="evidence" value="ECO:0007669"/>
    <property type="project" value="UniProtKB-SubCell"/>
</dbReference>